<reference evidence="8" key="1">
    <citation type="journal article" date="2019" name="Int. J. Syst. Evol. Microbiol.">
        <title>The Global Catalogue of Microorganisms (GCM) 10K type strain sequencing project: providing services to taxonomists for standard genome sequencing and annotation.</title>
        <authorList>
            <consortium name="The Broad Institute Genomics Platform"/>
            <consortium name="The Broad Institute Genome Sequencing Center for Infectious Disease"/>
            <person name="Wu L."/>
            <person name="Ma J."/>
        </authorList>
    </citation>
    <scope>NUCLEOTIDE SEQUENCE [LARGE SCALE GENOMIC DNA]</scope>
    <source>
        <strain evidence="8">CCUG 55250</strain>
    </source>
</reference>
<dbReference type="GO" id="GO:0008679">
    <property type="term" value="F:2-hydroxy-3-oxopropionate reductase activity"/>
    <property type="evidence" value="ECO:0007669"/>
    <property type="project" value="UniProtKB-EC"/>
</dbReference>
<dbReference type="InterPro" id="IPR013328">
    <property type="entry name" value="6PGD_dom2"/>
</dbReference>
<evidence type="ECO:0000313" key="8">
    <source>
        <dbReference type="Proteomes" id="UP001596106"/>
    </source>
</evidence>
<dbReference type="InterPro" id="IPR015815">
    <property type="entry name" value="HIBADH-related"/>
</dbReference>
<dbReference type="PIRSF" id="PIRSF000103">
    <property type="entry name" value="HIBADH"/>
    <property type="match status" value="1"/>
</dbReference>
<dbReference type="PANTHER" id="PTHR43060">
    <property type="entry name" value="3-HYDROXYISOBUTYRATE DEHYDROGENASE-LIKE 1, MITOCHONDRIAL-RELATED"/>
    <property type="match status" value="1"/>
</dbReference>
<proteinExistence type="inferred from homology"/>
<dbReference type="InterPro" id="IPR029154">
    <property type="entry name" value="HIBADH-like_NADP-bd"/>
</dbReference>
<comment type="caution">
    <text evidence="7">The sequence shown here is derived from an EMBL/GenBank/DDBJ whole genome shotgun (WGS) entry which is preliminary data.</text>
</comment>
<dbReference type="Gene3D" id="1.10.1040.10">
    <property type="entry name" value="N-(1-d-carboxylethyl)-l-norvaline Dehydrogenase, domain 2"/>
    <property type="match status" value="1"/>
</dbReference>
<protein>
    <submittedName>
        <fullName evidence="7">2-hydroxy-3-oxopropionate reductase</fullName>
        <ecNumber evidence="7">1.1.1.60</ecNumber>
    </submittedName>
</protein>
<dbReference type="NCBIfam" id="TIGR01505">
    <property type="entry name" value="tartro_sem_red"/>
    <property type="match status" value="1"/>
</dbReference>
<dbReference type="InterPro" id="IPR008927">
    <property type="entry name" value="6-PGluconate_DH-like_C_sf"/>
</dbReference>
<accession>A0ABW0IB10</accession>
<dbReference type="SUPFAM" id="SSF48179">
    <property type="entry name" value="6-phosphogluconate dehydrogenase C-terminal domain-like"/>
    <property type="match status" value="1"/>
</dbReference>
<dbReference type="Gene3D" id="3.40.50.720">
    <property type="entry name" value="NAD(P)-binding Rossmann-like Domain"/>
    <property type="match status" value="1"/>
</dbReference>
<evidence type="ECO:0000256" key="4">
    <source>
        <dbReference type="SAM" id="MobiDB-lite"/>
    </source>
</evidence>
<dbReference type="RefSeq" id="WP_379843073.1">
    <property type="nucleotide sequence ID" value="NZ_JBHSMA010000002.1"/>
</dbReference>
<sequence>MANPKRQVPKRRPGANREPKTGYQKRMEKIGFIGLGIMGKPMALNLIKAGFPVSVLETSQAAGELVAAGASSFSDRKALAQTSDVVITMLPDSPEVEQVVLGPDGVLEGLQPGALFIDMSTISPATARTIYQQLQQKGVEALDAPVSGGQVGAVAASLSIMVGGSEAAFQRALPVFQAMGKNIVLIGEPGAGQTTKACNQLIVGITIQAVSEAFTLAKQAGVDLEKMREVLLGGFAQSRILDLHGKRMIERNFTPGFKIRLHHKDLGIALQSGEAFSVPLKATALVAEQMRAAIEAGDGELDHSAIIKQLETARQDLNGPTIRS</sequence>
<dbReference type="InterPro" id="IPR036291">
    <property type="entry name" value="NAD(P)-bd_dom_sf"/>
</dbReference>
<dbReference type="SUPFAM" id="SSF51735">
    <property type="entry name" value="NAD(P)-binding Rossmann-fold domains"/>
    <property type="match status" value="1"/>
</dbReference>
<dbReference type="EMBL" id="JBHSMA010000002">
    <property type="protein sequence ID" value="MFC5409317.1"/>
    <property type="molecule type" value="Genomic_DNA"/>
</dbReference>
<feature type="domain" description="3-hydroxyisobutyrate dehydrogenase-like NAD-binding" evidence="6">
    <location>
        <begin position="190"/>
        <end position="309"/>
    </location>
</feature>
<gene>
    <name evidence="7" type="ORF">ACFPMF_08375</name>
</gene>
<evidence type="ECO:0000256" key="2">
    <source>
        <dbReference type="ARBA" id="ARBA00023002"/>
    </source>
</evidence>
<organism evidence="7 8">
    <name type="scientific">Larkinella bovis</name>
    <dbReference type="NCBI Taxonomy" id="683041"/>
    <lineage>
        <taxon>Bacteria</taxon>
        <taxon>Pseudomonadati</taxon>
        <taxon>Bacteroidota</taxon>
        <taxon>Cytophagia</taxon>
        <taxon>Cytophagales</taxon>
        <taxon>Spirosomataceae</taxon>
        <taxon>Larkinella</taxon>
    </lineage>
</organism>
<dbReference type="InterPro" id="IPR002204">
    <property type="entry name" value="3-OH-isobutyrate_DH-rel_CS"/>
</dbReference>
<dbReference type="PANTHER" id="PTHR43060:SF15">
    <property type="entry name" value="3-HYDROXYISOBUTYRATE DEHYDROGENASE-LIKE 1, MITOCHONDRIAL-RELATED"/>
    <property type="match status" value="1"/>
</dbReference>
<keyword evidence="8" id="KW-1185">Reference proteome</keyword>
<comment type="similarity">
    <text evidence="1">Belongs to the HIBADH-related family.</text>
</comment>
<feature type="region of interest" description="Disordered" evidence="4">
    <location>
        <begin position="1"/>
        <end position="23"/>
    </location>
</feature>
<dbReference type="EC" id="1.1.1.60" evidence="7"/>
<keyword evidence="2 7" id="KW-0560">Oxidoreductase</keyword>
<dbReference type="Proteomes" id="UP001596106">
    <property type="component" value="Unassembled WGS sequence"/>
</dbReference>
<name>A0ABW0IB10_9BACT</name>
<evidence type="ECO:0000259" key="5">
    <source>
        <dbReference type="Pfam" id="PF03446"/>
    </source>
</evidence>
<dbReference type="Pfam" id="PF03446">
    <property type="entry name" value="NAD_binding_2"/>
    <property type="match status" value="1"/>
</dbReference>
<evidence type="ECO:0000259" key="6">
    <source>
        <dbReference type="Pfam" id="PF14833"/>
    </source>
</evidence>
<keyword evidence="3" id="KW-0520">NAD</keyword>
<dbReference type="InterPro" id="IPR006398">
    <property type="entry name" value="Tartro_sem_red"/>
</dbReference>
<dbReference type="Pfam" id="PF14833">
    <property type="entry name" value="NAD_binding_11"/>
    <property type="match status" value="1"/>
</dbReference>
<dbReference type="InterPro" id="IPR006115">
    <property type="entry name" value="6PGDH_NADP-bd"/>
</dbReference>
<feature type="domain" description="6-phosphogluconate dehydrogenase NADP-binding" evidence="5">
    <location>
        <begin position="29"/>
        <end position="187"/>
    </location>
</feature>
<evidence type="ECO:0000256" key="1">
    <source>
        <dbReference type="ARBA" id="ARBA00009080"/>
    </source>
</evidence>
<evidence type="ECO:0000313" key="7">
    <source>
        <dbReference type="EMBL" id="MFC5409317.1"/>
    </source>
</evidence>
<dbReference type="PROSITE" id="PS00895">
    <property type="entry name" value="3_HYDROXYISOBUT_DH"/>
    <property type="match status" value="1"/>
</dbReference>
<evidence type="ECO:0000256" key="3">
    <source>
        <dbReference type="ARBA" id="ARBA00023027"/>
    </source>
</evidence>